<dbReference type="SUPFAM" id="SSF58104">
    <property type="entry name" value="Methyl-accepting chemotaxis protein (MCP) signaling domain"/>
    <property type="match status" value="1"/>
</dbReference>
<dbReference type="InterPro" id="IPR004090">
    <property type="entry name" value="Chemotax_Me-accpt_rcpt"/>
</dbReference>
<dbReference type="GO" id="GO:0004888">
    <property type="term" value="F:transmembrane signaling receptor activity"/>
    <property type="evidence" value="ECO:0007669"/>
    <property type="project" value="InterPro"/>
</dbReference>
<evidence type="ECO:0000256" key="1">
    <source>
        <dbReference type="ARBA" id="ARBA00023224"/>
    </source>
</evidence>
<dbReference type="PRINTS" id="PR00260">
    <property type="entry name" value="CHEMTRNSDUCR"/>
</dbReference>
<dbReference type="GO" id="GO:0016020">
    <property type="term" value="C:membrane"/>
    <property type="evidence" value="ECO:0007669"/>
    <property type="project" value="InterPro"/>
</dbReference>
<protein>
    <submittedName>
        <fullName evidence="7">Methyl-accepting chemotaxis protein</fullName>
    </submittedName>
</protein>
<dbReference type="GO" id="GO:0007165">
    <property type="term" value="P:signal transduction"/>
    <property type="evidence" value="ECO:0007669"/>
    <property type="project" value="UniProtKB-KW"/>
</dbReference>
<dbReference type="Pfam" id="PF00015">
    <property type="entry name" value="MCPsignal"/>
    <property type="match status" value="1"/>
</dbReference>
<evidence type="ECO:0000256" key="4">
    <source>
        <dbReference type="SAM" id="Coils"/>
    </source>
</evidence>
<dbReference type="eggNOG" id="COG0840">
    <property type="taxonomic scope" value="Bacteria"/>
</dbReference>
<dbReference type="AlphaFoldDB" id="A0A081BER5"/>
<dbReference type="InterPro" id="IPR009050">
    <property type="entry name" value="Globin-like_sf"/>
</dbReference>
<evidence type="ECO:0000256" key="5">
    <source>
        <dbReference type="SAM" id="MobiDB-lite"/>
    </source>
</evidence>
<keyword evidence="8" id="KW-1185">Reference proteome</keyword>
<dbReference type="SUPFAM" id="SSF46458">
    <property type="entry name" value="Globin-like"/>
    <property type="match status" value="1"/>
</dbReference>
<dbReference type="CDD" id="cd01068">
    <property type="entry name" value="globin_sensor"/>
    <property type="match status" value="1"/>
</dbReference>
<dbReference type="GO" id="GO:0019825">
    <property type="term" value="F:oxygen binding"/>
    <property type="evidence" value="ECO:0007669"/>
    <property type="project" value="InterPro"/>
</dbReference>
<evidence type="ECO:0000256" key="2">
    <source>
        <dbReference type="ARBA" id="ARBA00029447"/>
    </source>
</evidence>
<organism evidence="7 8">
    <name type="scientific">Tepidicaulis marinus</name>
    <dbReference type="NCBI Taxonomy" id="1333998"/>
    <lineage>
        <taxon>Bacteria</taxon>
        <taxon>Pseudomonadati</taxon>
        <taxon>Pseudomonadota</taxon>
        <taxon>Alphaproteobacteria</taxon>
        <taxon>Hyphomicrobiales</taxon>
        <taxon>Parvibaculaceae</taxon>
        <taxon>Tepidicaulis</taxon>
    </lineage>
</organism>
<dbReference type="Gene3D" id="1.10.490.10">
    <property type="entry name" value="Globins"/>
    <property type="match status" value="1"/>
</dbReference>
<dbReference type="InterPro" id="IPR009875">
    <property type="entry name" value="PilZ_domain"/>
</dbReference>
<feature type="region of interest" description="Disordered" evidence="5">
    <location>
        <begin position="377"/>
        <end position="397"/>
    </location>
</feature>
<dbReference type="GO" id="GO:0035438">
    <property type="term" value="F:cyclic-di-GMP binding"/>
    <property type="evidence" value="ECO:0007669"/>
    <property type="project" value="InterPro"/>
</dbReference>
<reference evidence="7 8" key="1">
    <citation type="submission" date="2014-07" db="EMBL/GenBank/DDBJ databases">
        <title>Tepidicaulis marinum gen. nov., sp. nov., a novel marine bacterium denitrifying nitrate to nitrous oxide strictly under microaerobic conditions.</title>
        <authorList>
            <person name="Takeuchi M."/>
            <person name="Yamagishi T."/>
            <person name="Kamagata Y."/>
            <person name="Oshima K."/>
            <person name="Hattori M."/>
            <person name="Katayama T."/>
            <person name="Hanada S."/>
            <person name="Tamaki H."/>
            <person name="Marumo K."/>
            <person name="Maeda H."/>
            <person name="Nedachi M."/>
            <person name="Iwasaki W."/>
            <person name="Suwa Y."/>
            <person name="Sakata S."/>
        </authorList>
    </citation>
    <scope>NUCLEOTIDE SEQUENCE [LARGE SCALE GENOMIC DNA]</scope>
    <source>
        <strain evidence="7 8">MA2</strain>
    </source>
</reference>
<dbReference type="GO" id="GO:0020037">
    <property type="term" value="F:heme binding"/>
    <property type="evidence" value="ECO:0007669"/>
    <property type="project" value="InterPro"/>
</dbReference>
<keyword evidence="4" id="KW-0175">Coiled coil</keyword>
<comment type="caution">
    <text evidence="7">The sequence shown here is derived from an EMBL/GenBank/DDBJ whole genome shotgun (WGS) entry which is preliminary data.</text>
</comment>
<dbReference type="Pfam" id="PF07238">
    <property type="entry name" value="PilZ"/>
    <property type="match status" value="1"/>
</dbReference>
<dbReference type="SUPFAM" id="SSF141371">
    <property type="entry name" value="PilZ domain-like"/>
    <property type="match status" value="1"/>
</dbReference>
<evidence type="ECO:0000313" key="8">
    <source>
        <dbReference type="Proteomes" id="UP000028702"/>
    </source>
</evidence>
<keyword evidence="1 3" id="KW-0807">Transducer</keyword>
<dbReference type="PANTHER" id="PTHR32089">
    <property type="entry name" value="METHYL-ACCEPTING CHEMOTAXIS PROTEIN MCPB"/>
    <property type="match status" value="1"/>
</dbReference>
<feature type="domain" description="Methyl-accepting transducer" evidence="6">
    <location>
        <begin position="187"/>
        <end position="409"/>
    </location>
</feature>
<dbReference type="RefSeq" id="WP_052379536.1">
    <property type="nucleotide sequence ID" value="NZ_BBIO01000020.1"/>
</dbReference>
<dbReference type="PROSITE" id="PS50111">
    <property type="entry name" value="CHEMOTAXIS_TRANSDUC_2"/>
    <property type="match status" value="1"/>
</dbReference>
<dbReference type="Pfam" id="PF11563">
    <property type="entry name" value="Protoglobin"/>
    <property type="match status" value="1"/>
</dbReference>
<evidence type="ECO:0000259" key="6">
    <source>
        <dbReference type="PROSITE" id="PS50111"/>
    </source>
</evidence>
<gene>
    <name evidence="7" type="ORF">M2A_3032</name>
</gene>
<feature type="compositionally biased region" description="Polar residues" evidence="5">
    <location>
        <begin position="384"/>
        <end position="397"/>
    </location>
</feature>
<dbReference type="InterPro" id="IPR004089">
    <property type="entry name" value="MCPsignal_dom"/>
</dbReference>
<evidence type="ECO:0000313" key="7">
    <source>
        <dbReference type="EMBL" id="GAK46533.1"/>
    </source>
</evidence>
<dbReference type="GO" id="GO:0006935">
    <property type="term" value="P:chemotaxis"/>
    <property type="evidence" value="ECO:0007669"/>
    <property type="project" value="InterPro"/>
</dbReference>
<name>A0A081BER5_9HYPH</name>
<proteinExistence type="inferred from homology"/>
<dbReference type="InterPro" id="IPR012292">
    <property type="entry name" value="Globin/Proto"/>
</dbReference>
<dbReference type="InterPro" id="IPR044398">
    <property type="entry name" value="Globin-sensor_dom"/>
</dbReference>
<dbReference type="Gene3D" id="1.10.287.950">
    <property type="entry name" value="Methyl-accepting chemotaxis protein"/>
    <property type="match status" value="1"/>
</dbReference>
<sequence>MNRNQDIEGRLSFLGIDAEKRALLKEVLKIVDPHLDTILDDFYKWIMAREETAAVIGSPGRIPALKNAQAEHWRGLLSGEFGEAYTKRAQAIGGAHHRVGLEPRWYIAGYSFALSRLIAKLNAAYRKKPDLLDKAVDAMTSAIMLDMELAISIYLERGEMQKKEELFQLADQLEKTIQVSVDHVEENTARTAKVAKDIHHSMDSLNEQAKNVVGSSDETSENISRVAAATEELAVAEREIQNQVNRCADVARGAVTEVSSTSERMEGLEAASHEIGKVATLISDIASQTNLLALNATIEAARAGEAGKGFAVVAAEVKALATQTTKATEEITNYVNAIQRASGEVSTSVTGVQTTIREVEEIAAAIRVSAEEQSRANEEIGANVHQSAQSTRNVSGAMRTVSTEISSVNGRTNELSDISAKLNEELQDLRKTVGNLIGQLRSHDVFDRRTTYRTSCQISAQIETSDGKHQTEICDLSENGCALRGQIKAEKGAEVALHLSGSAPVKAIIVEQSDGKTHLAFSRPIKDVPALAAVLKNAA</sequence>
<dbReference type="SMART" id="SM00283">
    <property type="entry name" value="MA"/>
    <property type="match status" value="1"/>
</dbReference>
<dbReference type="Proteomes" id="UP000028702">
    <property type="component" value="Unassembled WGS sequence"/>
</dbReference>
<accession>A0A081BER5</accession>
<evidence type="ECO:0000256" key="3">
    <source>
        <dbReference type="PROSITE-ProRule" id="PRU00284"/>
    </source>
</evidence>
<dbReference type="STRING" id="1333998.M2A_3032"/>
<dbReference type="EMBL" id="BBIO01000020">
    <property type="protein sequence ID" value="GAK46533.1"/>
    <property type="molecule type" value="Genomic_DNA"/>
</dbReference>
<dbReference type="PANTHER" id="PTHR32089:SF112">
    <property type="entry name" value="LYSOZYME-LIKE PROTEIN-RELATED"/>
    <property type="match status" value="1"/>
</dbReference>
<comment type="similarity">
    <text evidence="2">Belongs to the methyl-accepting chemotaxis (MCP) protein family.</text>
</comment>
<feature type="coiled-coil region" evidence="4">
    <location>
        <begin position="412"/>
        <end position="439"/>
    </location>
</feature>
<dbReference type="InterPro" id="IPR039379">
    <property type="entry name" value="Protoglobin_sensor_dom"/>
</dbReference>
<dbReference type="Gene3D" id="2.40.10.220">
    <property type="entry name" value="predicted glycosyltransferase like domains"/>
    <property type="match status" value="1"/>
</dbReference>